<protein>
    <submittedName>
        <fullName evidence="2">Uncharacterized protein</fullName>
    </submittedName>
</protein>
<feature type="region of interest" description="Disordered" evidence="1">
    <location>
        <begin position="1"/>
        <end position="33"/>
    </location>
</feature>
<dbReference type="EMBL" id="CAADFN010000012">
    <property type="protein sequence ID" value="VFK14947.1"/>
    <property type="molecule type" value="Genomic_DNA"/>
</dbReference>
<name>A0A450WD45_9GAMM</name>
<organism evidence="2">
    <name type="scientific">Candidatus Kentrum sp. LFY</name>
    <dbReference type="NCBI Taxonomy" id="2126342"/>
    <lineage>
        <taxon>Bacteria</taxon>
        <taxon>Pseudomonadati</taxon>
        <taxon>Pseudomonadota</taxon>
        <taxon>Gammaproteobacteria</taxon>
        <taxon>Candidatus Kentrum</taxon>
    </lineage>
</organism>
<evidence type="ECO:0000313" key="2">
    <source>
        <dbReference type="EMBL" id="VFK14947.1"/>
    </source>
</evidence>
<accession>A0A450WD45</accession>
<proteinExistence type="predicted"/>
<gene>
    <name evidence="2" type="ORF">BECKLFY1418C_GA0070996_10122</name>
</gene>
<dbReference type="AlphaFoldDB" id="A0A450WD45"/>
<reference evidence="2" key="1">
    <citation type="submission" date="2019-02" db="EMBL/GenBank/DDBJ databases">
        <authorList>
            <person name="Gruber-Vodicka R. H."/>
            <person name="Seah K. B. B."/>
        </authorList>
    </citation>
    <scope>NUCLEOTIDE SEQUENCE</scope>
    <source>
        <strain evidence="2">BECK_BY7</strain>
    </source>
</reference>
<evidence type="ECO:0000256" key="1">
    <source>
        <dbReference type="SAM" id="MobiDB-lite"/>
    </source>
</evidence>
<feature type="compositionally biased region" description="Basic and acidic residues" evidence="1">
    <location>
        <begin position="1"/>
        <end position="17"/>
    </location>
</feature>
<sequence length="65" mass="7570">MGERGHRETRIARERTITPDPSPETAGTEADVVSQPRDRYRALMEELREIRAEMSEQSSYLHLEQ</sequence>